<dbReference type="KEGG" id="mbr:MONBRDRAFT_21832"/>
<name>A9UNR2_MONBE</name>
<dbReference type="RefSeq" id="XP_001742506.1">
    <property type="nucleotide sequence ID" value="XM_001742454.1"/>
</dbReference>
<gene>
    <name evidence="8" type="ORF">MONBRDRAFT_21832</name>
</gene>
<dbReference type="STRING" id="81824.A9UNR2"/>
<dbReference type="FunCoup" id="A9UNR2">
    <property type="interactions" value="193"/>
</dbReference>
<dbReference type="InterPro" id="IPR002937">
    <property type="entry name" value="Amino_oxidase"/>
</dbReference>
<evidence type="ECO:0000313" key="8">
    <source>
        <dbReference type="EMBL" id="EDQ92744.1"/>
    </source>
</evidence>
<dbReference type="Gene3D" id="3.50.50.60">
    <property type="entry name" value="FAD/NAD(P)-binding domain"/>
    <property type="match status" value="2"/>
</dbReference>
<dbReference type="Pfam" id="PF01593">
    <property type="entry name" value="Amino_oxidase"/>
    <property type="match status" value="1"/>
</dbReference>
<accession>A9UNR2</accession>
<evidence type="ECO:0000256" key="6">
    <source>
        <dbReference type="ARBA" id="ARBA00023027"/>
    </source>
</evidence>
<reference evidence="8 9" key="1">
    <citation type="journal article" date="2008" name="Nature">
        <title>The genome of the choanoflagellate Monosiga brevicollis and the origin of metazoans.</title>
        <authorList>
            <consortium name="JGI Sequencing"/>
            <person name="King N."/>
            <person name="Westbrook M.J."/>
            <person name="Young S.L."/>
            <person name="Kuo A."/>
            <person name="Abedin M."/>
            <person name="Chapman J."/>
            <person name="Fairclough S."/>
            <person name="Hellsten U."/>
            <person name="Isogai Y."/>
            <person name="Letunic I."/>
            <person name="Marr M."/>
            <person name="Pincus D."/>
            <person name="Putnam N."/>
            <person name="Rokas A."/>
            <person name="Wright K.J."/>
            <person name="Zuzow R."/>
            <person name="Dirks W."/>
            <person name="Good M."/>
            <person name="Goodstein D."/>
            <person name="Lemons D."/>
            <person name="Li W."/>
            <person name="Lyons J.B."/>
            <person name="Morris A."/>
            <person name="Nichols S."/>
            <person name="Richter D.J."/>
            <person name="Salamov A."/>
            <person name="Bork P."/>
            <person name="Lim W.A."/>
            <person name="Manning G."/>
            <person name="Miller W.T."/>
            <person name="McGinnis W."/>
            <person name="Shapiro H."/>
            <person name="Tjian R."/>
            <person name="Grigoriev I.V."/>
            <person name="Rokhsar D."/>
        </authorList>
    </citation>
    <scope>NUCLEOTIDE SEQUENCE [LARGE SCALE GENOMIC DNA]</scope>
    <source>
        <strain evidence="9">MX1 / ATCC 50154</strain>
    </source>
</reference>
<sequence length="612" mass="69187">MLLDLLLALPLWQLVALVTVVVVGSVRWFLHQQHHGCIPRGYSSAKFIRPEQMPEHKEGHRDEYKGSKVPKDIDVILVGSGIGSLSCAAMLSRAGKRCLVLEQHHIAGGATHAFTSKGFEFDTGIHYIGNIHKRQKYFDLMTETPLEWDRMGRLPWDIEEAYDELRIGDKSYFLSAGIDNYVEALAKHFPEERDTIRRWAECCIEASNKSLFFGLKIARPRWLARLLNRLTGQTFFKNTQRTAMEVAKEFTSNPELLAAMTAQFGDYGRSPTEESFFLHASVANHYMNGGWYPRGGSTVIAKGIGRVIERTGGRVLVRAPVEEILIEDGKAAGVRLENGDIIKAGTVVAGCGVLNTYTKLLPPEHVPKSITDKITELGVSCSMVYVFVGMKGTPDELKLRTSNIWHWPEKDYDEMLQKWFDDPETAEPPVFLGFPSAKDSTWNERFPNQANAVLLTMCPYEWWESWEGTIHKRRPDDYNAKKEMIQDKVLEVLFKYYPQCRDNITLLRVSTSLTFNHYLRSQRGEVYGLESSPMRFQEDDWLRPDTHIPGLYLTGQDVLTLGVTGALMAGVLTAHSVLGYGSIVDVASGRNLVEDIWHLDASKKDAQLKKID</sequence>
<dbReference type="AlphaFoldDB" id="A9UNR2"/>
<keyword evidence="3" id="KW-0732">Signal</keyword>
<evidence type="ECO:0000256" key="2">
    <source>
        <dbReference type="ARBA" id="ARBA00022630"/>
    </source>
</evidence>
<dbReference type="OMA" id="AFMFADW"/>
<organism evidence="8 9">
    <name type="scientific">Monosiga brevicollis</name>
    <name type="common">Choanoflagellate</name>
    <dbReference type="NCBI Taxonomy" id="81824"/>
    <lineage>
        <taxon>Eukaryota</taxon>
        <taxon>Choanoflagellata</taxon>
        <taxon>Craspedida</taxon>
        <taxon>Salpingoecidae</taxon>
        <taxon>Monosiga</taxon>
    </lineage>
</organism>
<evidence type="ECO:0000256" key="4">
    <source>
        <dbReference type="ARBA" id="ARBA00022827"/>
    </source>
</evidence>
<evidence type="ECO:0000256" key="3">
    <source>
        <dbReference type="ARBA" id="ARBA00022729"/>
    </source>
</evidence>
<dbReference type="GeneID" id="5887873"/>
<keyword evidence="2" id="KW-0285">Flavoprotein</keyword>
<evidence type="ECO:0000256" key="1">
    <source>
        <dbReference type="ARBA" id="ARBA00005855"/>
    </source>
</evidence>
<comment type="similarity">
    <text evidence="1">Belongs to the carotenoid/retinoid oxidoreductase family. CrtISO subfamily.</text>
</comment>
<dbReference type="PANTHER" id="PTHR46091:SF3">
    <property type="entry name" value="AMINE OXIDASE DOMAIN-CONTAINING PROTEIN"/>
    <property type="match status" value="1"/>
</dbReference>
<dbReference type="EMBL" id="CH991543">
    <property type="protein sequence ID" value="EDQ92744.1"/>
    <property type="molecule type" value="Genomic_DNA"/>
</dbReference>
<keyword evidence="5" id="KW-0521">NADP</keyword>
<dbReference type="GO" id="GO:0016491">
    <property type="term" value="F:oxidoreductase activity"/>
    <property type="evidence" value="ECO:0000318"/>
    <property type="project" value="GO_Central"/>
</dbReference>
<evidence type="ECO:0000313" key="9">
    <source>
        <dbReference type="Proteomes" id="UP000001357"/>
    </source>
</evidence>
<dbReference type="Proteomes" id="UP000001357">
    <property type="component" value="Unassembled WGS sequence"/>
</dbReference>
<feature type="domain" description="Amine oxidase" evidence="7">
    <location>
        <begin position="85"/>
        <end position="578"/>
    </location>
</feature>
<dbReference type="InParanoid" id="A9UNR2"/>
<keyword evidence="6" id="KW-0520">NAD</keyword>
<protein>
    <recommendedName>
        <fullName evidence="7">Amine oxidase domain-containing protein</fullName>
    </recommendedName>
</protein>
<evidence type="ECO:0000256" key="5">
    <source>
        <dbReference type="ARBA" id="ARBA00022857"/>
    </source>
</evidence>
<dbReference type="SUPFAM" id="SSF51905">
    <property type="entry name" value="FAD/NAD(P)-binding domain"/>
    <property type="match status" value="1"/>
</dbReference>
<dbReference type="eggNOG" id="KOG4254">
    <property type="taxonomic scope" value="Eukaryota"/>
</dbReference>
<evidence type="ECO:0000259" key="7">
    <source>
        <dbReference type="Pfam" id="PF01593"/>
    </source>
</evidence>
<dbReference type="InterPro" id="IPR052206">
    <property type="entry name" value="Retinol_saturase"/>
</dbReference>
<keyword evidence="9" id="KW-1185">Reference proteome</keyword>
<proteinExistence type="inferred from homology"/>
<keyword evidence="4" id="KW-0274">FAD</keyword>
<dbReference type="PANTHER" id="PTHR46091">
    <property type="entry name" value="BLR7054 PROTEIN"/>
    <property type="match status" value="1"/>
</dbReference>
<dbReference type="InterPro" id="IPR036188">
    <property type="entry name" value="FAD/NAD-bd_sf"/>
</dbReference>